<dbReference type="Proteomes" id="UP000235739">
    <property type="component" value="Unassembled WGS sequence"/>
</dbReference>
<dbReference type="EMBL" id="PNQX01000003">
    <property type="protein sequence ID" value="PMQ18937.1"/>
    <property type="molecule type" value="Genomic_DNA"/>
</dbReference>
<name>A0A2N7RYH7_9MICC</name>
<proteinExistence type="predicted"/>
<protein>
    <submittedName>
        <fullName evidence="1">Uncharacterized protein</fullName>
    </submittedName>
</protein>
<comment type="caution">
    <text evidence="1">The sequence shown here is derived from an EMBL/GenBank/DDBJ whole genome shotgun (WGS) entry which is preliminary data.</text>
</comment>
<evidence type="ECO:0000313" key="2">
    <source>
        <dbReference type="Proteomes" id="UP000235739"/>
    </source>
</evidence>
<gene>
    <name evidence="1" type="ORF">CIK84_16360</name>
</gene>
<dbReference type="AlphaFoldDB" id="A0A2N7RYH7"/>
<dbReference type="RefSeq" id="WP_013350196.1">
    <property type="nucleotide sequence ID" value="NZ_JBLXIX010000009.1"/>
</dbReference>
<evidence type="ECO:0000313" key="1">
    <source>
        <dbReference type="EMBL" id="PMQ18937.1"/>
    </source>
</evidence>
<accession>A0A2N7RYH7</accession>
<organism evidence="1 2">
    <name type="scientific">Glutamicibacter arilaitensis</name>
    <dbReference type="NCBI Taxonomy" id="256701"/>
    <lineage>
        <taxon>Bacteria</taxon>
        <taxon>Bacillati</taxon>
        <taxon>Actinomycetota</taxon>
        <taxon>Actinomycetes</taxon>
        <taxon>Micrococcales</taxon>
        <taxon>Micrococcaceae</taxon>
        <taxon>Glutamicibacter</taxon>
    </lineage>
</organism>
<sequence>MTDEEFLAVLAAHKDSTSEQVWNAVVARTENDWVGDLNWEAKSDNAQDFDNFLQKAFAGMPTPPRLEYVETLVTNYSFSIADVPGSENKAIRAIEICYEKMIAAISKSIGECVIPLAESPDTDVEVSEVEHELTRFQRWTKTPKFLK</sequence>
<reference evidence="1 2" key="1">
    <citation type="journal article" date="2017" name="Elife">
        <title>Extensive horizontal gene transfer in cheese-associated bacteria.</title>
        <authorList>
            <person name="Bonham K.S."/>
            <person name="Wolfe B.E."/>
            <person name="Dutton R.J."/>
        </authorList>
    </citation>
    <scope>NUCLEOTIDE SEQUENCE [LARGE SCALE GENOMIC DNA]</scope>
    <source>
        <strain evidence="1 2">JB182</strain>
    </source>
</reference>
<dbReference type="GeneID" id="303186453"/>